<gene>
    <name evidence="2" type="ORF">PTSG_07988</name>
</gene>
<dbReference type="InParanoid" id="F2UGX6"/>
<dbReference type="PANTHER" id="PTHR31558:SF35">
    <property type="entry name" value="PROTEIN ENHANCED DISEASE RESISTANCE 2 C-TERMINAL DOMAIN-CONTAINING PROTEIN"/>
    <property type="match status" value="1"/>
</dbReference>
<reference evidence="2" key="1">
    <citation type="submission" date="2009-08" db="EMBL/GenBank/DDBJ databases">
        <title>Annotation of Salpingoeca rosetta.</title>
        <authorList>
            <consortium name="The Broad Institute Genome Sequencing Platform"/>
            <person name="Russ C."/>
            <person name="Cuomo C."/>
            <person name="Burger G."/>
            <person name="Gray M.W."/>
            <person name="Holland P.W.H."/>
            <person name="King N."/>
            <person name="Lang F.B.F."/>
            <person name="Roger A.J."/>
            <person name="Ruiz-Trillo I."/>
            <person name="Young S.K."/>
            <person name="Zeng Q."/>
            <person name="Gargeya S."/>
            <person name="Alvarado L."/>
            <person name="Berlin A."/>
            <person name="Chapman S.B."/>
            <person name="Chen Z."/>
            <person name="Freedman E."/>
            <person name="Gellesch M."/>
            <person name="Goldberg J."/>
            <person name="Griggs A."/>
            <person name="Gujja S."/>
            <person name="Heilman E."/>
            <person name="Heiman D."/>
            <person name="Howarth C."/>
            <person name="Mehta T."/>
            <person name="Neiman D."/>
            <person name="Pearson M."/>
            <person name="Roberts A."/>
            <person name="Saif S."/>
            <person name="Shea T."/>
            <person name="Shenoy N."/>
            <person name="Sisk P."/>
            <person name="Stolte C."/>
            <person name="Sykes S."/>
            <person name="White J."/>
            <person name="Yandava C."/>
            <person name="Haas B."/>
            <person name="Nusbaum C."/>
            <person name="Birren B."/>
        </authorList>
    </citation>
    <scope>NUCLEOTIDE SEQUENCE [LARGE SCALE GENOMIC DNA]</scope>
    <source>
        <strain evidence="2">ATCC 50818</strain>
    </source>
</reference>
<dbReference type="AlphaFoldDB" id="F2UGX6"/>
<dbReference type="RefSeq" id="XP_004991797.1">
    <property type="nucleotide sequence ID" value="XM_004991740.1"/>
</dbReference>
<dbReference type="InterPro" id="IPR009769">
    <property type="entry name" value="EDR2_C"/>
</dbReference>
<evidence type="ECO:0000259" key="1">
    <source>
        <dbReference type="Pfam" id="PF07059"/>
    </source>
</evidence>
<protein>
    <recommendedName>
        <fullName evidence="1">Protein ENHANCED DISEASE RESISTANCE 2 C-terminal domain-containing protein</fullName>
    </recommendedName>
</protein>
<accession>F2UGX6</accession>
<evidence type="ECO:0000313" key="2">
    <source>
        <dbReference type="EMBL" id="EGD75876.1"/>
    </source>
</evidence>
<dbReference type="OrthoDB" id="9970435at2759"/>
<proteinExistence type="predicted"/>
<dbReference type="KEGG" id="sre:PTSG_07988"/>
<organism evidence="3">
    <name type="scientific">Salpingoeca rosetta (strain ATCC 50818 / BSB-021)</name>
    <dbReference type="NCBI Taxonomy" id="946362"/>
    <lineage>
        <taxon>Eukaryota</taxon>
        <taxon>Choanoflagellata</taxon>
        <taxon>Craspedida</taxon>
        <taxon>Salpingoecidae</taxon>
        <taxon>Salpingoeca</taxon>
    </lineage>
</organism>
<dbReference type="GeneID" id="16072356"/>
<dbReference type="Pfam" id="PF07059">
    <property type="entry name" value="EDR2_C"/>
    <property type="match status" value="1"/>
</dbReference>
<keyword evidence="3" id="KW-1185">Reference proteome</keyword>
<sequence>MPWMQNFRELGLPTLLEGYNGKPALIKATGTVCRGKDNAFLEMCINVHSFPVLTRKSIHSLRGKMKQMVVHLGTTIEGHADDELPERIAFCCRLIRVDGFESPLLSAETISWLQKQAKHLNNNVVVETATSGK</sequence>
<name>F2UGX6_SALR5</name>
<dbReference type="EMBL" id="GL832973">
    <property type="protein sequence ID" value="EGD75876.1"/>
    <property type="molecule type" value="Genomic_DNA"/>
</dbReference>
<dbReference type="PANTHER" id="PTHR31558">
    <property type="entry name" value="CW14 PROTEIN"/>
    <property type="match status" value="1"/>
</dbReference>
<evidence type="ECO:0000313" key="3">
    <source>
        <dbReference type="Proteomes" id="UP000007799"/>
    </source>
</evidence>
<feature type="domain" description="Protein ENHANCED DISEASE RESISTANCE 2 C-terminal" evidence="1">
    <location>
        <begin position="16"/>
        <end position="98"/>
    </location>
</feature>
<dbReference type="Proteomes" id="UP000007799">
    <property type="component" value="Unassembled WGS sequence"/>
</dbReference>